<dbReference type="Pfam" id="PF01040">
    <property type="entry name" value="UbiA"/>
    <property type="match status" value="1"/>
</dbReference>
<comment type="caution">
    <text evidence="9">The sequence shown here is derived from an EMBL/GenBank/DDBJ whole genome shotgun (WGS) entry which is preliminary data.</text>
</comment>
<keyword evidence="7 8" id="KW-0472">Membrane</keyword>
<dbReference type="PANTHER" id="PTHR43009:SF7">
    <property type="entry name" value="HOMOGENTISATE GERANYLGERANYLTRANSFERASE, CHLOROPLASTIC"/>
    <property type="match status" value="1"/>
</dbReference>
<keyword evidence="4 9" id="KW-0808">Transferase</keyword>
<evidence type="ECO:0000256" key="8">
    <source>
        <dbReference type="SAM" id="Phobius"/>
    </source>
</evidence>
<keyword evidence="6 8" id="KW-1133">Transmembrane helix</keyword>
<gene>
    <name evidence="9" type="ORF">IPP15_07615</name>
</gene>
<protein>
    <submittedName>
        <fullName evidence="9">Homogentisate phytyltransferase</fullName>
        <ecNumber evidence="9">2.5.1.115</ecNumber>
    </submittedName>
</protein>
<feature type="transmembrane region" description="Helical" evidence="8">
    <location>
        <begin position="93"/>
        <end position="124"/>
    </location>
</feature>
<accession>A0A9D7SSH8</accession>
<evidence type="ECO:0000313" key="10">
    <source>
        <dbReference type="Proteomes" id="UP000808337"/>
    </source>
</evidence>
<evidence type="ECO:0000256" key="5">
    <source>
        <dbReference type="ARBA" id="ARBA00022692"/>
    </source>
</evidence>
<evidence type="ECO:0000256" key="3">
    <source>
        <dbReference type="ARBA" id="ARBA00022475"/>
    </source>
</evidence>
<feature type="transmembrane region" description="Helical" evidence="8">
    <location>
        <begin position="172"/>
        <end position="191"/>
    </location>
</feature>
<sequence length="298" mass="33541">MISTIRNFLLFSRLHTVIGTLISIFSLYLIALSSHHDVQGTIHYLLLTWIACLGANIYIVGLNQLTDIEIDKLNKPYLPLASGAYTKSLARRIIGIALLISVSLGIYCGGFLLVTIIVSLFLGTIYSLPPFRLKRFYFWAAFCIIAVRGLIVNFGLFLHFNSVINHSTDIPATIWMLAGTIFVFSLVIAWFKDIPDIKGDQNHKINTLSIKLGAKKVFLLGNLILLTLYAAIVALVIRRSEYGNSILLSISHSLFIIILLIVASRVNPSDKRSVSRYYQFVWLLFFMEYIIFAISAWS</sequence>
<feature type="transmembrane region" description="Helical" evidence="8">
    <location>
        <begin position="12"/>
        <end position="32"/>
    </location>
</feature>
<dbReference type="EMBL" id="JADKGY010000006">
    <property type="protein sequence ID" value="MBK9982277.1"/>
    <property type="molecule type" value="Genomic_DNA"/>
</dbReference>
<dbReference type="AlphaFoldDB" id="A0A9D7SSH8"/>
<feature type="transmembrane region" description="Helical" evidence="8">
    <location>
        <begin position="243"/>
        <end position="265"/>
    </location>
</feature>
<evidence type="ECO:0000256" key="6">
    <source>
        <dbReference type="ARBA" id="ARBA00022989"/>
    </source>
</evidence>
<dbReference type="EC" id="2.5.1.115" evidence="9"/>
<dbReference type="Gene3D" id="1.10.357.140">
    <property type="entry name" value="UbiA prenyltransferase"/>
    <property type="match status" value="1"/>
</dbReference>
<dbReference type="InterPro" id="IPR000537">
    <property type="entry name" value="UbiA_prenyltransferase"/>
</dbReference>
<dbReference type="InterPro" id="IPR044878">
    <property type="entry name" value="UbiA_sf"/>
</dbReference>
<evidence type="ECO:0000256" key="2">
    <source>
        <dbReference type="ARBA" id="ARBA00005985"/>
    </source>
</evidence>
<evidence type="ECO:0000256" key="4">
    <source>
        <dbReference type="ARBA" id="ARBA00022679"/>
    </source>
</evidence>
<comment type="similarity">
    <text evidence="2">Belongs to the UbiA prenyltransferase family.</text>
</comment>
<dbReference type="PANTHER" id="PTHR43009">
    <property type="entry name" value="HOMOGENTISATE SOLANESYLTRANSFERASE, CHLOROPLASTIC"/>
    <property type="match status" value="1"/>
</dbReference>
<dbReference type="Proteomes" id="UP000808337">
    <property type="component" value="Unassembled WGS sequence"/>
</dbReference>
<keyword evidence="3" id="KW-1003">Cell membrane</keyword>
<keyword evidence="5 8" id="KW-0812">Transmembrane</keyword>
<organism evidence="9 10">
    <name type="scientific">Candidatus Opimibacter skivensis</name>
    <dbReference type="NCBI Taxonomy" id="2982028"/>
    <lineage>
        <taxon>Bacteria</taxon>
        <taxon>Pseudomonadati</taxon>
        <taxon>Bacteroidota</taxon>
        <taxon>Saprospiria</taxon>
        <taxon>Saprospirales</taxon>
        <taxon>Saprospiraceae</taxon>
        <taxon>Candidatus Opimibacter</taxon>
    </lineage>
</organism>
<name>A0A9D7SSH8_9BACT</name>
<evidence type="ECO:0000313" key="9">
    <source>
        <dbReference type="EMBL" id="MBK9982277.1"/>
    </source>
</evidence>
<dbReference type="GO" id="GO:0010176">
    <property type="term" value="F:homogentisate phytyltransferase activity"/>
    <property type="evidence" value="ECO:0007669"/>
    <property type="project" value="UniProtKB-EC"/>
</dbReference>
<feature type="transmembrane region" description="Helical" evidence="8">
    <location>
        <begin position="277"/>
        <end position="297"/>
    </location>
</feature>
<evidence type="ECO:0000256" key="1">
    <source>
        <dbReference type="ARBA" id="ARBA00004141"/>
    </source>
</evidence>
<feature type="transmembrane region" description="Helical" evidence="8">
    <location>
        <begin position="217"/>
        <end position="237"/>
    </location>
</feature>
<comment type="subcellular location">
    <subcellularLocation>
        <location evidence="1">Membrane</location>
        <topology evidence="1">Multi-pass membrane protein</topology>
    </subcellularLocation>
</comment>
<feature type="transmembrane region" description="Helical" evidence="8">
    <location>
        <begin position="136"/>
        <end position="160"/>
    </location>
</feature>
<dbReference type="GO" id="GO:0016020">
    <property type="term" value="C:membrane"/>
    <property type="evidence" value="ECO:0007669"/>
    <property type="project" value="UniProtKB-SubCell"/>
</dbReference>
<feature type="transmembrane region" description="Helical" evidence="8">
    <location>
        <begin position="44"/>
        <end position="65"/>
    </location>
</feature>
<dbReference type="NCBIfam" id="NF009525">
    <property type="entry name" value="PRK12887.1"/>
    <property type="match status" value="1"/>
</dbReference>
<proteinExistence type="inferred from homology"/>
<evidence type="ECO:0000256" key="7">
    <source>
        <dbReference type="ARBA" id="ARBA00023136"/>
    </source>
</evidence>
<reference evidence="9 10" key="1">
    <citation type="submission" date="2020-10" db="EMBL/GenBank/DDBJ databases">
        <title>Connecting structure to function with the recovery of over 1000 high-quality activated sludge metagenome-assembled genomes encoding full-length rRNA genes using long-read sequencing.</title>
        <authorList>
            <person name="Singleton C.M."/>
            <person name="Petriglieri F."/>
            <person name="Kristensen J.M."/>
            <person name="Kirkegaard R.H."/>
            <person name="Michaelsen T.Y."/>
            <person name="Andersen M.H."/>
            <person name="Karst S.M."/>
            <person name="Dueholm M.S."/>
            <person name="Nielsen P.H."/>
            <person name="Albertsen M."/>
        </authorList>
    </citation>
    <scope>NUCLEOTIDE SEQUENCE [LARGE SCALE GENOMIC DNA]</scope>
    <source>
        <strain evidence="9">Ribe_18-Q3-R11-54_MAXAC.273</strain>
    </source>
</reference>